<dbReference type="InterPro" id="IPR036770">
    <property type="entry name" value="Ankyrin_rpt-contain_sf"/>
</dbReference>
<dbReference type="InParanoid" id="A0A6P8PXI1"/>
<accession>A0A6P8PXI1</accession>
<feature type="repeat" description="ANK" evidence="4">
    <location>
        <begin position="290"/>
        <end position="322"/>
    </location>
</feature>
<dbReference type="PROSITE" id="PS50088">
    <property type="entry name" value="ANK_REPEAT"/>
    <property type="match status" value="6"/>
</dbReference>
<dbReference type="PANTHER" id="PTHR24171:SF10">
    <property type="entry name" value="ANKYRIN REPEAT DOMAIN-CONTAINING PROTEIN 29-LIKE"/>
    <property type="match status" value="1"/>
</dbReference>
<dbReference type="SUPFAM" id="SSF158235">
    <property type="entry name" value="SOCS box-like"/>
    <property type="match status" value="1"/>
</dbReference>
<gene>
    <name evidence="7" type="primary">ASB10</name>
</gene>
<comment type="pathway">
    <text evidence="1">Protein modification; protein ubiquitination.</text>
</comment>
<sequence length="464" mass="52401">MYGNTFPFSSLALRSFRLEAEHLERSRILSHGKTTVPGYMPEMRALGRENKTQSCSVTPMVCRDMLIHNALFTGDLERLQRHFTKHAAINLVIESRGEEMRWISKKQGLWSLTYEQELTTPLHITASRGYTECLRYLLSRGADVDFAPGGQTPLHEACENSCTESVRLLLSYGANPNAVSEDGYCPLHYCKSPSSIQCAKLLLKNGANVNAETEEEDDTALHIAARQGLEEHVNLFLRYGASLEKANHEGHTPLNAACNQSHRPEDIDHYYSVCKQLIENGASVHTSDRDQQRPLHLACKNANPKVVELLLAHGANVNIMNYSGNTAMQNILQVVAYKLEHQPEVIVRALLNHDSVRIWPGALTKVLKYCGSSPRTIEAIINAYDRLRINESWVEVVPPEIVQKHLDFYQSLFCLSQKPRSLQHLTRCAIRNFLEGRLHLVLPNLPLPPALLEFLMLSFEDILY</sequence>
<evidence type="ECO:0000313" key="6">
    <source>
        <dbReference type="Proteomes" id="UP000515159"/>
    </source>
</evidence>
<feature type="domain" description="SOCS box" evidence="5">
    <location>
        <begin position="412"/>
        <end position="455"/>
    </location>
</feature>
<proteinExistence type="predicted"/>
<dbReference type="Pfam" id="PF12796">
    <property type="entry name" value="Ank_2"/>
    <property type="match status" value="2"/>
</dbReference>
<evidence type="ECO:0000256" key="4">
    <source>
        <dbReference type="PROSITE-ProRule" id="PRU00023"/>
    </source>
</evidence>
<feature type="repeat" description="ANK" evidence="4">
    <location>
        <begin position="182"/>
        <end position="214"/>
    </location>
</feature>
<dbReference type="KEGG" id="gsh:117354780"/>
<name>A0A6P8PXI1_GEOSA</name>
<dbReference type="PROSITE" id="PS50225">
    <property type="entry name" value="SOCS"/>
    <property type="match status" value="1"/>
</dbReference>
<keyword evidence="6" id="KW-1185">Reference proteome</keyword>
<dbReference type="AlphaFoldDB" id="A0A6P8PXI1"/>
<evidence type="ECO:0000313" key="7">
    <source>
        <dbReference type="RefSeq" id="XP_033788639.1"/>
    </source>
</evidence>
<dbReference type="RefSeq" id="XP_033788639.1">
    <property type="nucleotide sequence ID" value="XM_033932748.1"/>
</dbReference>
<feature type="repeat" description="ANK" evidence="4">
    <location>
        <begin position="149"/>
        <end position="181"/>
    </location>
</feature>
<dbReference type="OrthoDB" id="366390at2759"/>
<evidence type="ECO:0000256" key="2">
    <source>
        <dbReference type="ARBA" id="ARBA00022737"/>
    </source>
</evidence>
<feature type="repeat" description="ANK" evidence="4">
    <location>
        <begin position="249"/>
        <end position="289"/>
    </location>
</feature>
<dbReference type="PROSITE" id="PS50297">
    <property type="entry name" value="ANK_REP_REGION"/>
    <property type="match status" value="5"/>
</dbReference>
<evidence type="ECO:0000256" key="3">
    <source>
        <dbReference type="ARBA" id="ARBA00023043"/>
    </source>
</evidence>
<dbReference type="InterPro" id="IPR036036">
    <property type="entry name" value="SOCS_box-like_dom_sf"/>
</dbReference>
<keyword evidence="3 4" id="KW-0040">ANK repeat</keyword>
<dbReference type="UniPathway" id="UPA00143"/>
<evidence type="ECO:0000256" key="1">
    <source>
        <dbReference type="ARBA" id="ARBA00004906"/>
    </source>
</evidence>
<dbReference type="GO" id="GO:0016567">
    <property type="term" value="P:protein ubiquitination"/>
    <property type="evidence" value="ECO:0007669"/>
    <property type="project" value="UniProtKB-UniPathway"/>
</dbReference>
<dbReference type="SUPFAM" id="SSF48403">
    <property type="entry name" value="Ankyrin repeat"/>
    <property type="match status" value="1"/>
</dbReference>
<dbReference type="PRINTS" id="PR01415">
    <property type="entry name" value="ANKYRIN"/>
</dbReference>
<keyword evidence="2" id="KW-0677">Repeat</keyword>
<dbReference type="Proteomes" id="UP000515159">
    <property type="component" value="Chromosome 2"/>
</dbReference>
<dbReference type="InterPro" id="IPR002110">
    <property type="entry name" value="Ankyrin_rpt"/>
</dbReference>
<dbReference type="SMART" id="SM00969">
    <property type="entry name" value="SOCS_box"/>
    <property type="match status" value="1"/>
</dbReference>
<protein>
    <submittedName>
        <fullName evidence="7">Ankyrin repeat and SOCS box protein 10 isoform X1</fullName>
    </submittedName>
</protein>
<dbReference type="SMART" id="SM00248">
    <property type="entry name" value="ANK"/>
    <property type="match status" value="6"/>
</dbReference>
<dbReference type="Gene3D" id="1.25.40.20">
    <property type="entry name" value="Ankyrin repeat-containing domain"/>
    <property type="match status" value="2"/>
</dbReference>
<dbReference type="Pfam" id="PF00023">
    <property type="entry name" value="Ank"/>
    <property type="match status" value="2"/>
</dbReference>
<feature type="repeat" description="ANK" evidence="4">
    <location>
        <begin position="117"/>
        <end position="149"/>
    </location>
</feature>
<dbReference type="GO" id="GO:0035556">
    <property type="term" value="P:intracellular signal transduction"/>
    <property type="evidence" value="ECO:0007669"/>
    <property type="project" value="InterPro"/>
</dbReference>
<dbReference type="Pfam" id="PF07525">
    <property type="entry name" value="SOCS_box"/>
    <property type="match status" value="1"/>
</dbReference>
<dbReference type="PANTHER" id="PTHR24171">
    <property type="entry name" value="ANKYRIN REPEAT DOMAIN-CONTAINING PROTEIN 39-RELATED"/>
    <property type="match status" value="1"/>
</dbReference>
<dbReference type="CTD" id="136371"/>
<feature type="repeat" description="ANK" evidence="4">
    <location>
        <begin position="216"/>
        <end position="248"/>
    </location>
</feature>
<evidence type="ECO:0000259" key="5">
    <source>
        <dbReference type="PROSITE" id="PS50225"/>
    </source>
</evidence>
<dbReference type="InterPro" id="IPR001496">
    <property type="entry name" value="SOCS_box"/>
</dbReference>
<organism evidence="6 7">
    <name type="scientific">Geotrypetes seraphini</name>
    <name type="common">Gaboon caecilian</name>
    <name type="synonym">Caecilia seraphini</name>
    <dbReference type="NCBI Taxonomy" id="260995"/>
    <lineage>
        <taxon>Eukaryota</taxon>
        <taxon>Metazoa</taxon>
        <taxon>Chordata</taxon>
        <taxon>Craniata</taxon>
        <taxon>Vertebrata</taxon>
        <taxon>Euteleostomi</taxon>
        <taxon>Amphibia</taxon>
        <taxon>Gymnophiona</taxon>
        <taxon>Geotrypetes</taxon>
    </lineage>
</organism>
<dbReference type="GeneID" id="117354780"/>
<reference evidence="7" key="1">
    <citation type="submission" date="2025-08" db="UniProtKB">
        <authorList>
            <consortium name="RefSeq"/>
        </authorList>
    </citation>
    <scope>IDENTIFICATION</scope>
</reference>